<reference evidence="3" key="1">
    <citation type="submission" date="2025-08" db="UniProtKB">
        <authorList>
            <consortium name="RefSeq"/>
        </authorList>
    </citation>
    <scope>IDENTIFICATION</scope>
</reference>
<dbReference type="PANTHER" id="PTHR39948:SF1">
    <property type="entry name" value="GEO11419P1"/>
    <property type="match status" value="1"/>
</dbReference>
<keyword evidence="1" id="KW-1133">Transmembrane helix</keyword>
<dbReference type="OrthoDB" id="8912589at2759"/>
<keyword evidence="1" id="KW-0472">Membrane</keyword>
<sequence length="70" mass="7768">MGNIIFSLIWLIILICVSFWVANIAAAFYIVILPFTVCIEGLTALTDFLLSVIQFPRYCTESMMAGKGFG</sequence>
<dbReference type="KEGG" id="bany:112043813"/>
<feature type="transmembrane region" description="Helical" evidence="1">
    <location>
        <begin position="28"/>
        <end position="53"/>
    </location>
</feature>
<dbReference type="Proteomes" id="UP001652582">
    <property type="component" value="Chromosome Z"/>
</dbReference>
<protein>
    <submittedName>
        <fullName evidence="3">Uncharacterized protein LOC112043813</fullName>
    </submittedName>
</protein>
<organism evidence="2 3">
    <name type="scientific">Bicyclus anynana</name>
    <name type="common">Squinting bush brown butterfly</name>
    <dbReference type="NCBI Taxonomy" id="110368"/>
    <lineage>
        <taxon>Eukaryota</taxon>
        <taxon>Metazoa</taxon>
        <taxon>Ecdysozoa</taxon>
        <taxon>Arthropoda</taxon>
        <taxon>Hexapoda</taxon>
        <taxon>Insecta</taxon>
        <taxon>Pterygota</taxon>
        <taxon>Neoptera</taxon>
        <taxon>Endopterygota</taxon>
        <taxon>Lepidoptera</taxon>
        <taxon>Glossata</taxon>
        <taxon>Ditrysia</taxon>
        <taxon>Papilionoidea</taxon>
        <taxon>Nymphalidae</taxon>
        <taxon>Satyrinae</taxon>
        <taxon>Satyrini</taxon>
        <taxon>Mycalesina</taxon>
        <taxon>Bicyclus</taxon>
    </lineage>
</organism>
<proteinExistence type="predicted"/>
<dbReference type="AlphaFoldDB" id="A0A6J1MII9"/>
<evidence type="ECO:0000256" key="1">
    <source>
        <dbReference type="SAM" id="Phobius"/>
    </source>
</evidence>
<evidence type="ECO:0000313" key="2">
    <source>
        <dbReference type="Proteomes" id="UP001652582"/>
    </source>
</evidence>
<evidence type="ECO:0000313" key="3">
    <source>
        <dbReference type="RefSeq" id="XP_023935180.2"/>
    </source>
</evidence>
<keyword evidence="2" id="KW-1185">Reference proteome</keyword>
<dbReference type="PANTHER" id="PTHR39948">
    <property type="entry name" value="GEO11419P1"/>
    <property type="match status" value="1"/>
</dbReference>
<name>A0A6J1MII9_BICAN</name>
<dbReference type="GeneID" id="112043813"/>
<gene>
    <name evidence="3" type="primary">LOC112043813</name>
</gene>
<keyword evidence="1" id="KW-0812">Transmembrane</keyword>
<dbReference type="RefSeq" id="XP_023935180.2">
    <property type="nucleotide sequence ID" value="XM_024079412.2"/>
</dbReference>
<accession>A0A6J1MII9</accession>
<feature type="transmembrane region" description="Helical" evidence="1">
    <location>
        <begin position="5"/>
        <end position="22"/>
    </location>
</feature>